<evidence type="ECO:0000256" key="3">
    <source>
        <dbReference type="ARBA" id="ARBA00022670"/>
    </source>
</evidence>
<keyword evidence="2" id="KW-0121">Carboxypeptidase</keyword>
<protein>
    <submittedName>
        <fullName evidence="6">Alpha/Beta hydrolase protein</fullName>
    </submittedName>
</protein>
<evidence type="ECO:0000256" key="5">
    <source>
        <dbReference type="ARBA" id="ARBA00023180"/>
    </source>
</evidence>
<comment type="caution">
    <text evidence="6">The sequence shown here is derived from an EMBL/GenBank/DDBJ whole genome shotgun (WGS) entry which is preliminary data.</text>
</comment>
<proteinExistence type="inferred from homology"/>
<reference evidence="6" key="1">
    <citation type="submission" date="2023-06" db="EMBL/GenBank/DDBJ databases">
        <title>Genome-scale phylogeny and comparative genomics of the fungal order Sordariales.</title>
        <authorList>
            <consortium name="Lawrence Berkeley National Laboratory"/>
            <person name="Hensen N."/>
            <person name="Bonometti L."/>
            <person name="Westerberg I."/>
            <person name="Brannstrom I.O."/>
            <person name="Guillou S."/>
            <person name="Cros-Aarteil S."/>
            <person name="Calhoun S."/>
            <person name="Haridas S."/>
            <person name="Kuo A."/>
            <person name="Mondo S."/>
            <person name="Pangilinan J."/>
            <person name="Riley R."/>
            <person name="Labutti K."/>
            <person name="Andreopoulos B."/>
            <person name="Lipzen A."/>
            <person name="Chen C."/>
            <person name="Yanf M."/>
            <person name="Daum C."/>
            <person name="Ng V."/>
            <person name="Clum A."/>
            <person name="Steindorff A."/>
            <person name="Ohm R."/>
            <person name="Martin F."/>
            <person name="Silar P."/>
            <person name="Natvig D."/>
            <person name="Lalanne C."/>
            <person name="Gautier V."/>
            <person name="Ament-Velasquez S.L."/>
            <person name="Kruys A."/>
            <person name="Hutchinson M.I."/>
            <person name="Powell A.J."/>
            <person name="Barry K."/>
            <person name="Miller A.N."/>
            <person name="Grigoriev I.V."/>
            <person name="Debuchy R."/>
            <person name="Gladieux P."/>
            <person name="Thoren M.H."/>
            <person name="Johannesson H."/>
        </authorList>
    </citation>
    <scope>NUCLEOTIDE SEQUENCE</scope>
    <source>
        <strain evidence="6">CBS 606.72</strain>
    </source>
</reference>
<evidence type="ECO:0000313" key="7">
    <source>
        <dbReference type="Proteomes" id="UP001175000"/>
    </source>
</evidence>
<gene>
    <name evidence="6" type="ORF">B0T14DRAFT_568961</name>
</gene>
<dbReference type="EMBL" id="JAULSU010000005">
    <property type="protein sequence ID" value="KAK0617470.1"/>
    <property type="molecule type" value="Genomic_DNA"/>
</dbReference>
<organism evidence="6 7">
    <name type="scientific">Immersiella caudata</name>
    <dbReference type="NCBI Taxonomy" id="314043"/>
    <lineage>
        <taxon>Eukaryota</taxon>
        <taxon>Fungi</taxon>
        <taxon>Dikarya</taxon>
        <taxon>Ascomycota</taxon>
        <taxon>Pezizomycotina</taxon>
        <taxon>Sordariomycetes</taxon>
        <taxon>Sordariomycetidae</taxon>
        <taxon>Sordariales</taxon>
        <taxon>Lasiosphaeriaceae</taxon>
        <taxon>Immersiella</taxon>
    </lineage>
</organism>
<evidence type="ECO:0000256" key="4">
    <source>
        <dbReference type="ARBA" id="ARBA00022801"/>
    </source>
</evidence>
<evidence type="ECO:0000313" key="6">
    <source>
        <dbReference type="EMBL" id="KAK0617470.1"/>
    </source>
</evidence>
<keyword evidence="5" id="KW-0325">Glycoprotein</keyword>
<dbReference type="Gene3D" id="3.40.50.1820">
    <property type="entry name" value="alpha/beta hydrolase"/>
    <property type="match status" value="2"/>
</dbReference>
<keyword evidence="4 6" id="KW-0378">Hydrolase</keyword>
<evidence type="ECO:0000256" key="1">
    <source>
        <dbReference type="ARBA" id="ARBA00009431"/>
    </source>
</evidence>
<dbReference type="AlphaFoldDB" id="A0AA39WL85"/>
<dbReference type="GO" id="GO:0004185">
    <property type="term" value="F:serine-type carboxypeptidase activity"/>
    <property type="evidence" value="ECO:0007669"/>
    <property type="project" value="InterPro"/>
</dbReference>
<dbReference type="InterPro" id="IPR001563">
    <property type="entry name" value="Peptidase_S10"/>
</dbReference>
<evidence type="ECO:0000256" key="2">
    <source>
        <dbReference type="ARBA" id="ARBA00022645"/>
    </source>
</evidence>
<dbReference type="SUPFAM" id="SSF53474">
    <property type="entry name" value="alpha/beta-Hydrolases"/>
    <property type="match status" value="1"/>
</dbReference>
<dbReference type="GO" id="GO:0006508">
    <property type="term" value="P:proteolysis"/>
    <property type="evidence" value="ECO:0007669"/>
    <property type="project" value="UniProtKB-KW"/>
</dbReference>
<accession>A0AA39WL85</accession>
<keyword evidence="7" id="KW-1185">Reference proteome</keyword>
<dbReference type="Proteomes" id="UP001175000">
    <property type="component" value="Unassembled WGS sequence"/>
</dbReference>
<dbReference type="InterPro" id="IPR029058">
    <property type="entry name" value="AB_hydrolase_fold"/>
</dbReference>
<dbReference type="Pfam" id="PF00450">
    <property type="entry name" value="Peptidase_S10"/>
    <property type="match status" value="1"/>
</dbReference>
<name>A0AA39WL85_9PEZI</name>
<comment type="similarity">
    <text evidence="1">Belongs to the peptidase S10 family.</text>
</comment>
<sequence length="188" mass="20908">MGRLEENGPCFVTPDSNSTVLNPWRWNNEVNMLYIDQPTQVGFSFDTLTNVTTYGTPVLDKTTYDTLLSTPLSHGPLLSHFPCESIFATYEAPIANALSSSGRAYYDIAHSTFDPFPPPHLYGYLTNSHVLSTLGSPVNYTGVSNAVNTAFERTFDWYRGGYLEDIAYLLGRNVSVHLIYGDRDTACN</sequence>
<keyword evidence="3" id="KW-0645">Protease</keyword>
<dbReference type="Gene3D" id="1.10.287.410">
    <property type="match status" value="1"/>
</dbReference>